<evidence type="ECO:0000313" key="3">
    <source>
        <dbReference type="Proteomes" id="UP000309668"/>
    </source>
</evidence>
<comment type="caution">
    <text evidence="2">The sequence shown here is derived from an EMBL/GenBank/DDBJ whole genome shotgun (WGS) entry which is preliminary data.</text>
</comment>
<dbReference type="PANTHER" id="PTHR43433">
    <property type="entry name" value="HYDROLASE, ALPHA/BETA FOLD FAMILY PROTEIN"/>
    <property type="match status" value="1"/>
</dbReference>
<dbReference type="OrthoDB" id="9804723at2"/>
<sequence length="285" mass="30797">MAGYAQPAAPFQRDHGKCRQTLESGRAGGAGVNVLRKEVFTSFDGTELTLHRMGEGRPLLLLHGLFSSAQMNWIKWGHAERIAALGYEVLMLDFRVHGDSGAPHDPAKYPVNVLVRDVAALVDHLGLDDYDLSGFSLGARTALHGVSHGVLTPARLVIGGMGTAGLGEWEKRSVFFKRVIDEFDTIPRGDPAWYSVQFLRSQKVDRIAARLLLDTMPDLDLALLSHVTIPTLVVCGDEDNDNGSAEDLAELLPDATYVAVPGTHMGSVTKPELGQAIAHWLGAAN</sequence>
<dbReference type="Pfam" id="PF00561">
    <property type="entry name" value="Abhydrolase_1"/>
    <property type="match status" value="1"/>
</dbReference>
<proteinExistence type="predicted"/>
<accession>A0A5S3P9C6</accession>
<dbReference type="InterPro" id="IPR029058">
    <property type="entry name" value="AB_hydrolase_fold"/>
</dbReference>
<dbReference type="InterPro" id="IPR000073">
    <property type="entry name" value="AB_hydrolase_1"/>
</dbReference>
<dbReference type="Proteomes" id="UP000309668">
    <property type="component" value="Unassembled WGS sequence"/>
</dbReference>
<dbReference type="Gene3D" id="3.40.50.1820">
    <property type="entry name" value="alpha/beta hydrolase"/>
    <property type="match status" value="1"/>
</dbReference>
<dbReference type="InterPro" id="IPR050471">
    <property type="entry name" value="AB_hydrolase"/>
</dbReference>
<gene>
    <name evidence="2" type="ORF">FEV51_02660</name>
</gene>
<dbReference type="SUPFAM" id="SSF53474">
    <property type="entry name" value="alpha/beta-Hydrolases"/>
    <property type="match status" value="1"/>
</dbReference>
<dbReference type="EMBL" id="VCAO01000001">
    <property type="protein sequence ID" value="TMM50112.1"/>
    <property type="molecule type" value="Genomic_DNA"/>
</dbReference>
<evidence type="ECO:0000313" key="2">
    <source>
        <dbReference type="EMBL" id="TMM50112.1"/>
    </source>
</evidence>
<keyword evidence="3" id="KW-1185">Reference proteome</keyword>
<dbReference type="GO" id="GO:0016787">
    <property type="term" value="F:hydrolase activity"/>
    <property type="evidence" value="ECO:0007669"/>
    <property type="project" value="UniProtKB-KW"/>
</dbReference>
<dbReference type="AlphaFoldDB" id="A0A5S3P9C6"/>
<reference evidence="2 3" key="1">
    <citation type="submission" date="2019-05" db="EMBL/GenBank/DDBJ databases">
        <title>Erythrobacter marisflavi sp. nov., isolated from isolated from water of an estuary environment.</title>
        <authorList>
            <person name="Yoon J.-H."/>
        </authorList>
    </citation>
    <scope>NUCLEOTIDE SEQUENCE [LARGE SCALE GENOMIC DNA]</scope>
    <source>
        <strain evidence="2 3">KEM-5</strain>
    </source>
</reference>
<organism evidence="2 3">
    <name type="scientific">Qipengyuania marisflavi</name>
    <dbReference type="NCBI Taxonomy" id="2486356"/>
    <lineage>
        <taxon>Bacteria</taxon>
        <taxon>Pseudomonadati</taxon>
        <taxon>Pseudomonadota</taxon>
        <taxon>Alphaproteobacteria</taxon>
        <taxon>Sphingomonadales</taxon>
        <taxon>Erythrobacteraceae</taxon>
        <taxon>Qipengyuania</taxon>
    </lineage>
</organism>
<protein>
    <submittedName>
        <fullName evidence="2">Alpha/beta hydrolase</fullName>
    </submittedName>
</protein>
<dbReference type="PANTHER" id="PTHR43433:SF5">
    <property type="entry name" value="AB HYDROLASE-1 DOMAIN-CONTAINING PROTEIN"/>
    <property type="match status" value="1"/>
</dbReference>
<evidence type="ECO:0000259" key="1">
    <source>
        <dbReference type="Pfam" id="PF00561"/>
    </source>
</evidence>
<keyword evidence="2" id="KW-0378">Hydrolase</keyword>
<name>A0A5S3P9C6_9SPHN</name>
<feature type="domain" description="AB hydrolase-1" evidence="1">
    <location>
        <begin position="58"/>
        <end position="144"/>
    </location>
</feature>